<protein>
    <submittedName>
        <fullName evidence="2">Uncharacterized protein</fullName>
    </submittedName>
</protein>
<feature type="region of interest" description="Disordered" evidence="1">
    <location>
        <begin position="1"/>
        <end position="22"/>
    </location>
</feature>
<dbReference type="AlphaFoldDB" id="A0A5A7UAJ6"/>
<feature type="compositionally biased region" description="Acidic residues" evidence="1">
    <location>
        <begin position="8"/>
        <end position="22"/>
    </location>
</feature>
<dbReference type="EMBL" id="SSTE01011804">
    <property type="protein sequence ID" value="KAA0050571.1"/>
    <property type="molecule type" value="Genomic_DNA"/>
</dbReference>
<dbReference type="Proteomes" id="UP000321393">
    <property type="component" value="Unassembled WGS sequence"/>
</dbReference>
<comment type="caution">
    <text evidence="2">The sequence shown here is derived from an EMBL/GenBank/DDBJ whole genome shotgun (WGS) entry which is preliminary data.</text>
</comment>
<gene>
    <name evidence="3" type="ORF">E5676_scaffold945G00280</name>
    <name evidence="2" type="ORF">E6C27_scaffold673G00290</name>
</gene>
<accession>A0A5A7UAJ6</accession>
<evidence type="ECO:0000313" key="4">
    <source>
        <dbReference type="Proteomes" id="UP000321393"/>
    </source>
</evidence>
<name>A0A5A7UAJ6_CUCMM</name>
<evidence type="ECO:0000313" key="5">
    <source>
        <dbReference type="Proteomes" id="UP000321947"/>
    </source>
</evidence>
<dbReference type="Proteomes" id="UP000321947">
    <property type="component" value="Unassembled WGS sequence"/>
</dbReference>
<proteinExistence type="predicted"/>
<reference evidence="4 5" key="1">
    <citation type="submission" date="2019-08" db="EMBL/GenBank/DDBJ databases">
        <title>Draft genome sequences of two oriental melons (Cucumis melo L. var makuwa).</title>
        <authorList>
            <person name="Kwon S.-Y."/>
        </authorList>
    </citation>
    <scope>NUCLEOTIDE SEQUENCE [LARGE SCALE GENOMIC DNA]</scope>
    <source>
        <strain evidence="5">cv. Chang Bougi</strain>
        <strain evidence="4">cv. SW 3</strain>
        <tissue evidence="2">Leaf</tissue>
    </source>
</reference>
<evidence type="ECO:0000313" key="3">
    <source>
        <dbReference type="EMBL" id="TYK18810.1"/>
    </source>
</evidence>
<sequence>MHYKIDLGDDSECSDEDGDEDLTSEELKMLRKEDIKARAVQKERIQDLMEENE</sequence>
<dbReference type="EMBL" id="SSTD01007466">
    <property type="protein sequence ID" value="TYK18810.1"/>
    <property type="molecule type" value="Genomic_DNA"/>
</dbReference>
<organism evidence="2 4">
    <name type="scientific">Cucumis melo var. makuwa</name>
    <name type="common">Oriental melon</name>
    <dbReference type="NCBI Taxonomy" id="1194695"/>
    <lineage>
        <taxon>Eukaryota</taxon>
        <taxon>Viridiplantae</taxon>
        <taxon>Streptophyta</taxon>
        <taxon>Embryophyta</taxon>
        <taxon>Tracheophyta</taxon>
        <taxon>Spermatophyta</taxon>
        <taxon>Magnoliopsida</taxon>
        <taxon>eudicotyledons</taxon>
        <taxon>Gunneridae</taxon>
        <taxon>Pentapetalae</taxon>
        <taxon>rosids</taxon>
        <taxon>fabids</taxon>
        <taxon>Cucurbitales</taxon>
        <taxon>Cucurbitaceae</taxon>
        <taxon>Benincaseae</taxon>
        <taxon>Cucumis</taxon>
    </lineage>
</organism>
<evidence type="ECO:0000256" key="1">
    <source>
        <dbReference type="SAM" id="MobiDB-lite"/>
    </source>
</evidence>
<evidence type="ECO:0000313" key="2">
    <source>
        <dbReference type="EMBL" id="KAA0050571.1"/>
    </source>
</evidence>